<evidence type="ECO:0000256" key="5">
    <source>
        <dbReference type="ARBA" id="ARBA00023163"/>
    </source>
</evidence>
<feature type="compositionally biased region" description="Low complexity" evidence="9">
    <location>
        <begin position="100"/>
        <end position="118"/>
    </location>
</feature>
<keyword evidence="5" id="KW-0804">Transcription</keyword>
<feature type="compositionally biased region" description="Basic and acidic residues" evidence="9">
    <location>
        <begin position="667"/>
        <end position="684"/>
    </location>
</feature>
<evidence type="ECO:0000256" key="8">
    <source>
        <dbReference type="ARBA" id="ARBA00031747"/>
    </source>
</evidence>
<feature type="domain" description="Transcription initiation factor TFIID component TAF4 C-terminal" evidence="10">
    <location>
        <begin position="427"/>
        <end position="752"/>
    </location>
</feature>
<feature type="compositionally biased region" description="Basic and acidic residues" evidence="9">
    <location>
        <begin position="610"/>
        <end position="619"/>
    </location>
</feature>
<evidence type="ECO:0000256" key="9">
    <source>
        <dbReference type="SAM" id="MobiDB-lite"/>
    </source>
</evidence>
<evidence type="ECO:0000259" key="10">
    <source>
        <dbReference type="Pfam" id="PF05236"/>
    </source>
</evidence>
<evidence type="ECO:0000256" key="1">
    <source>
        <dbReference type="ARBA" id="ARBA00004123"/>
    </source>
</evidence>
<dbReference type="AlphaFoldDB" id="A0A1Y1VAD1"/>
<dbReference type="GO" id="GO:0006367">
    <property type="term" value="P:transcription initiation at RNA polymerase II promoter"/>
    <property type="evidence" value="ECO:0007669"/>
    <property type="project" value="TreeGrafter"/>
</dbReference>
<reference evidence="11 12" key="2">
    <citation type="submission" date="2016-08" db="EMBL/GenBank/DDBJ databases">
        <title>Pervasive Adenine N6-methylation of Active Genes in Fungi.</title>
        <authorList>
            <consortium name="DOE Joint Genome Institute"/>
            <person name="Mondo S.J."/>
            <person name="Dannebaum R.O."/>
            <person name="Kuo R.C."/>
            <person name="Labutti K."/>
            <person name="Haridas S."/>
            <person name="Kuo A."/>
            <person name="Salamov A."/>
            <person name="Ahrendt S.R."/>
            <person name="Lipzen A."/>
            <person name="Sullivan W."/>
            <person name="Andreopoulos W.B."/>
            <person name="Clum A."/>
            <person name="Lindquist E."/>
            <person name="Daum C."/>
            <person name="Ramamoorthy G.K."/>
            <person name="Gryganskyi A."/>
            <person name="Culley D."/>
            <person name="Magnuson J.K."/>
            <person name="James T.Y."/>
            <person name="O'Malley M.A."/>
            <person name="Stajich J.E."/>
            <person name="Spatafora J.W."/>
            <person name="Visel A."/>
            <person name="Grigoriev I.V."/>
        </authorList>
    </citation>
    <scope>NUCLEOTIDE SEQUENCE [LARGE SCALE GENOMIC DNA]</scope>
    <source>
        <strain evidence="12">finn</strain>
    </source>
</reference>
<comment type="subcellular location">
    <subcellularLocation>
        <location evidence="1">Nucleus</location>
    </subcellularLocation>
</comment>
<evidence type="ECO:0000256" key="3">
    <source>
        <dbReference type="ARBA" id="ARBA00017306"/>
    </source>
</evidence>
<feature type="compositionally biased region" description="Low complexity" evidence="9">
    <location>
        <begin position="685"/>
        <end position="699"/>
    </location>
</feature>
<evidence type="ECO:0000256" key="4">
    <source>
        <dbReference type="ARBA" id="ARBA00023015"/>
    </source>
</evidence>
<dbReference type="Proteomes" id="UP000193719">
    <property type="component" value="Unassembled WGS sequence"/>
</dbReference>
<feature type="region of interest" description="Disordered" evidence="9">
    <location>
        <begin position="1"/>
        <end position="39"/>
    </location>
</feature>
<feature type="compositionally biased region" description="Basic and acidic residues" evidence="9">
    <location>
        <begin position="565"/>
        <end position="595"/>
    </location>
</feature>
<dbReference type="InterPro" id="IPR007900">
    <property type="entry name" value="TAF4_C"/>
</dbReference>
<feature type="compositionally biased region" description="Basic residues" evidence="9">
    <location>
        <begin position="600"/>
        <end position="609"/>
    </location>
</feature>
<dbReference type="InterPro" id="IPR009072">
    <property type="entry name" value="Histone-fold"/>
</dbReference>
<dbReference type="PANTHER" id="PTHR15138">
    <property type="entry name" value="TRANSCRIPTION INITIATION FACTOR TFIID SUBUNIT 4"/>
    <property type="match status" value="1"/>
</dbReference>
<keyword evidence="4" id="KW-0805">Transcription regulation</keyword>
<organism evidence="11 12">
    <name type="scientific">Piromyces finnis</name>
    <dbReference type="NCBI Taxonomy" id="1754191"/>
    <lineage>
        <taxon>Eukaryota</taxon>
        <taxon>Fungi</taxon>
        <taxon>Fungi incertae sedis</taxon>
        <taxon>Chytridiomycota</taxon>
        <taxon>Chytridiomycota incertae sedis</taxon>
        <taxon>Neocallimastigomycetes</taxon>
        <taxon>Neocallimastigales</taxon>
        <taxon>Neocallimastigaceae</taxon>
        <taxon>Piromyces</taxon>
    </lineage>
</organism>
<comment type="similarity">
    <text evidence="2">Belongs to the TAF4 family.</text>
</comment>
<proteinExistence type="inferred from homology"/>
<sequence length="756" mass="83618">MDNSQQSDSSAIPLSNSNPSLTQESSIQTSTTASVETPNVDSQLIFDIDFSNITLPTETSDDITSNTSNTSKIEASITNTTTSSTNNPTSDLKQTPINLPKSTSSNPPSSSEDTSTQDLTLPLTSNLLSTSPLISQPALTSINPPSINNPLPLPIIPQVYPFPLNSPSSPLSADILKNIQKYPNFKAAIPRSQSFKQRPPKPISPVTSSPRPPLISNPLAAAAVGARKPQPLLQSRLPNQPLTPNLPLKSTTTNPVINPLANPLASNLTNPATSLVTLNTLDSFYNSTLEQLKPEFKRKFTEDFNKYKLGQMNLDQFNTNSKEYLSDNQQNILKGLKIQMLPKQTNPTEDLINSTKKRKLDEANAASFKKAKSETNTSINYMGPPPSRINQFFPIDTPGIGGNKVSNTITKAAPEIDVTKLDSESLGDVMKYVGVDLKEETDNILRDNEILNMQQQQINQTDDRSKAQSFLSIPYMSKMIEEIISKNEITKVDPDYYNCLALAAQEKIRGLVEQMILASKHRVGLLHDYFMEESKANNSKAADGEETYEFSVAIKDDVKKSLQLIERHERDKERKERQRRGEEEEGRGDGKDGDPSKGGSSKRKKNKTIKNKDVPDAVKQRITNETALRAAGGSGKKYSWMTQSSNDEWRASSSLHFHKSSSQSKGDSLDKKSGDESKSFDGIKRSFGSSKSGKSSSGLSKKKDGHSGSSSKNRNALRRTISQKDMYRVILKDAIFILENDKFYKRSDLLYKWYTM</sequence>
<dbReference type="CDD" id="cd08045">
    <property type="entry name" value="HFD_TAF4"/>
    <property type="match status" value="1"/>
</dbReference>
<dbReference type="PANTHER" id="PTHR15138:SF14">
    <property type="entry name" value="TRANSCRIPTION INITIATION FACTOR TFIID SUBUNIT 4"/>
    <property type="match status" value="1"/>
</dbReference>
<reference evidence="11 12" key="1">
    <citation type="submission" date="2016-08" db="EMBL/GenBank/DDBJ databases">
        <title>Genomes of anaerobic fungi encode conserved fungal cellulosomes for biomass hydrolysis.</title>
        <authorList>
            <consortium name="DOE Joint Genome Institute"/>
            <person name="Haitjema C.H."/>
            <person name="Gilmore S.P."/>
            <person name="Henske J.K."/>
            <person name="Solomon K.V."/>
            <person name="De Groot R."/>
            <person name="Kuo A."/>
            <person name="Mondo S.J."/>
            <person name="Salamov A.A."/>
            <person name="Labutti K."/>
            <person name="Zhao Z."/>
            <person name="Chiniquy J."/>
            <person name="Barry K."/>
            <person name="Brewer H.M."/>
            <person name="Purvine S.O."/>
            <person name="Wright A.T."/>
            <person name="Boxma B."/>
            <person name="Van Alen T."/>
            <person name="Hackstein J.H."/>
            <person name="Baker S.E."/>
            <person name="Grigoriev I.V."/>
            <person name="O'Malley M.A."/>
        </authorList>
    </citation>
    <scope>NUCLEOTIDE SEQUENCE [LARGE SCALE GENOMIC DNA]</scope>
    <source>
        <strain evidence="12">finn</strain>
    </source>
</reference>
<evidence type="ECO:0000313" key="12">
    <source>
        <dbReference type="Proteomes" id="UP000193719"/>
    </source>
</evidence>
<accession>A0A1Y1VAD1</accession>
<dbReference type="EMBL" id="MCFH01000019">
    <property type="protein sequence ID" value="ORX51069.1"/>
    <property type="molecule type" value="Genomic_DNA"/>
</dbReference>
<dbReference type="GO" id="GO:0046982">
    <property type="term" value="F:protein heterodimerization activity"/>
    <property type="evidence" value="ECO:0007669"/>
    <property type="project" value="InterPro"/>
</dbReference>
<comment type="caution">
    <text evidence="11">The sequence shown here is derived from an EMBL/GenBank/DDBJ whole genome shotgun (WGS) entry which is preliminary data.</text>
</comment>
<dbReference type="Pfam" id="PF05236">
    <property type="entry name" value="TAF4"/>
    <property type="match status" value="1"/>
</dbReference>
<dbReference type="GO" id="GO:0005669">
    <property type="term" value="C:transcription factor TFIID complex"/>
    <property type="evidence" value="ECO:0007669"/>
    <property type="project" value="InterPro"/>
</dbReference>
<dbReference type="OrthoDB" id="21060at2759"/>
<feature type="compositionally biased region" description="Low complexity" evidence="9">
    <location>
        <begin position="77"/>
        <end position="90"/>
    </location>
</feature>
<feature type="region of interest" description="Disordered" evidence="9">
    <location>
        <begin position="363"/>
        <end position="385"/>
    </location>
</feature>
<feature type="region of interest" description="Disordered" evidence="9">
    <location>
        <begin position="565"/>
        <end position="718"/>
    </location>
</feature>
<dbReference type="InterPro" id="IPR045144">
    <property type="entry name" value="TAF4"/>
</dbReference>
<keyword evidence="12" id="KW-1185">Reference proteome</keyword>
<protein>
    <recommendedName>
        <fullName evidence="3">Transcription initiation factor TFIID subunit 4</fullName>
    </recommendedName>
    <alternativeName>
        <fullName evidence="8">TBP-associated factor 4</fullName>
    </alternativeName>
</protein>
<evidence type="ECO:0000256" key="6">
    <source>
        <dbReference type="ARBA" id="ARBA00023242"/>
    </source>
</evidence>
<dbReference type="GO" id="GO:0003677">
    <property type="term" value="F:DNA binding"/>
    <property type="evidence" value="ECO:0007669"/>
    <property type="project" value="TreeGrafter"/>
</dbReference>
<evidence type="ECO:0000256" key="2">
    <source>
        <dbReference type="ARBA" id="ARBA00006178"/>
    </source>
</evidence>
<feature type="compositionally biased region" description="Low complexity" evidence="9">
    <location>
        <begin position="652"/>
        <end position="665"/>
    </location>
</feature>
<keyword evidence="6" id="KW-0539">Nucleus</keyword>
<evidence type="ECO:0000313" key="11">
    <source>
        <dbReference type="EMBL" id="ORX51069.1"/>
    </source>
</evidence>
<feature type="region of interest" description="Disordered" evidence="9">
    <location>
        <begin position="193"/>
        <end position="212"/>
    </location>
</feature>
<feature type="region of interest" description="Disordered" evidence="9">
    <location>
        <begin position="77"/>
        <end position="118"/>
    </location>
</feature>
<dbReference type="Gene3D" id="1.10.20.10">
    <property type="entry name" value="Histone, subunit A"/>
    <property type="match status" value="1"/>
</dbReference>
<gene>
    <name evidence="11" type="ORF">BCR36DRAFT_45011</name>
</gene>
<comment type="function">
    <text evidence="7">Functions as a component of the DNA-binding general transcription factor complex TFIID. Binding of TFIID to a promoter (with or without TATA element) is the initial step in pre-initiation complex (PIC) formation. TFIID plays a key role in the regulation of gene expression by RNA polymerase II through different activities such as transcription activator interaction, core promoter recognition and selectivity, TFIIA and TFIIB interaction, chromatin modification (histone acetylation by TAF1), facilitation of DNA opening and initiation of transcription.</text>
</comment>
<dbReference type="GO" id="GO:0016251">
    <property type="term" value="F:RNA polymerase II general transcription initiation factor activity"/>
    <property type="evidence" value="ECO:0007669"/>
    <property type="project" value="TreeGrafter"/>
</dbReference>
<evidence type="ECO:0000256" key="7">
    <source>
        <dbReference type="ARBA" id="ARBA00025346"/>
    </source>
</evidence>
<name>A0A1Y1VAD1_9FUNG</name>
<dbReference type="STRING" id="1754191.A0A1Y1VAD1"/>